<name>A0A182JJE7_ANOAO</name>
<feature type="compositionally biased region" description="Basic and acidic residues" evidence="1">
    <location>
        <begin position="466"/>
        <end position="496"/>
    </location>
</feature>
<feature type="region of interest" description="Disordered" evidence="1">
    <location>
        <begin position="70"/>
        <end position="128"/>
    </location>
</feature>
<dbReference type="AlphaFoldDB" id="A0A182JJE7"/>
<organism evidence="2">
    <name type="scientific">Anopheles atroparvus</name>
    <name type="common">European mosquito</name>
    <dbReference type="NCBI Taxonomy" id="41427"/>
    <lineage>
        <taxon>Eukaryota</taxon>
        <taxon>Metazoa</taxon>
        <taxon>Ecdysozoa</taxon>
        <taxon>Arthropoda</taxon>
        <taxon>Hexapoda</taxon>
        <taxon>Insecta</taxon>
        <taxon>Pterygota</taxon>
        <taxon>Neoptera</taxon>
        <taxon>Endopterygota</taxon>
        <taxon>Diptera</taxon>
        <taxon>Nematocera</taxon>
        <taxon>Culicoidea</taxon>
        <taxon>Culicidae</taxon>
        <taxon>Anophelinae</taxon>
        <taxon>Anopheles</taxon>
    </lineage>
</organism>
<dbReference type="VEuPathDB" id="VectorBase:AATE019184"/>
<proteinExistence type="predicted"/>
<protein>
    <submittedName>
        <fullName evidence="2">Uncharacterized protein</fullName>
    </submittedName>
</protein>
<feature type="region of interest" description="Disordered" evidence="1">
    <location>
        <begin position="366"/>
        <end position="385"/>
    </location>
</feature>
<accession>A0A182JJE7</accession>
<feature type="compositionally biased region" description="Acidic residues" evidence="1">
    <location>
        <begin position="88"/>
        <end position="103"/>
    </location>
</feature>
<dbReference type="EnsemblMetazoa" id="AATE019184-RA">
    <property type="protein sequence ID" value="AATE019184-PA.1"/>
    <property type="gene ID" value="AATE019184"/>
</dbReference>
<feature type="region of interest" description="Disordered" evidence="1">
    <location>
        <begin position="425"/>
        <end position="496"/>
    </location>
</feature>
<feature type="compositionally biased region" description="Basic and acidic residues" evidence="1">
    <location>
        <begin position="7"/>
        <end position="17"/>
    </location>
</feature>
<evidence type="ECO:0000313" key="2">
    <source>
        <dbReference type="EnsemblMetazoa" id="AATE019184-PA.1"/>
    </source>
</evidence>
<feature type="region of interest" description="Disordered" evidence="1">
    <location>
        <begin position="1"/>
        <end position="30"/>
    </location>
</feature>
<sequence length="496" mass="54292">MGILSRPARDPGGDKRFHSAMRNPPGLRGGAIGKAIASKLFVRSFRSTSSARCRNWDDANLASEIFASEDDAQKAQNRRSFRPLYRQDEDDDEDDDGDDDDEWLPTGSLTSMREHRRGEGGSTRTAGTHTKVWSFSLSRRKVVSDLVTGGEGGAGRLQVGLGLLVLLLARDQDGHVVECGRVRSVGRDAEAKTASRQRHEAEIVVDVRPQLAGRRHPEGTLKAGKHQIELATVQAAQADVAVQLGTVCAHREDAPVVEQSRLGLVGVEVADGDARQRLGVHRIEGGDLPVAAHRNGQIAHQLQDAGLLRQQAELGRRRLIDLDVDARQQQHHVRMVQLLQGRPQERFGLAWTPDGDQAAGLLRVPPPTVDRGRGETGATAGQHGIAQRHRLPDVTLVVVEVLEQWLRERVPLGVLVRVQAGDVKQGAGGIARGKHRGRPEADGSRRAARRRPGRRSGGRLQGGFIAERRAGPLQGERSRTGLCTEERERERKVHQK</sequence>
<reference evidence="2" key="1">
    <citation type="submission" date="2022-08" db="UniProtKB">
        <authorList>
            <consortium name="EnsemblMetazoa"/>
        </authorList>
    </citation>
    <scope>IDENTIFICATION</scope>
    <source>
        <strain evidence="2">EBRO</strain>
    </source>
</reference>
<evidence type="ECO:0000256" key="1">
    <source>
        <dbReference type="SAM" id="MobiDB-lite"/>
    </source>
</evidence>
<feature type="compositionally biased region" description="Basic residues" evidence="1">
    <location>
        <begin position="446"/>
        <end position="457"/>
    </location>
</feature>